<sequence length="106" mass="11541">MAFRDQVASMDAVLLEELGDEVEIEGFSEPVKGFMSVPWQQPKVGTINTGLRQPVFSVRVGDAAGIKEGQYLVCDLAPADGGGRYVIAKRDPDGTGWINFALREVR</sequence>
<dbReference type="Gene3D" id="2.40.10.180">
    <property type="entry name" value="Phage tail proteins"/>
    <property type="match status" value="1"/>
</dbReference>
<evidence type="ECO:0000313" key="2">
    <source>
        <dbReference type="Proteomes" id="UP000032748"/>
    </source>
</evidence>
<dbReference type="Proteomes" id="UP000032748">
    <property type="component" value="Chromosome"/>
</dbReference>
<reference evidence="1 2" key="1">
    <citation type="journal article" date="2015" name="Mol. Plant Microbe Interact.">
        <title>Comparative Genomic Analysis of Pseudomonas chlororaphis PCL1606 Reveals New Insight into Antifungal Compounds Involved in Biocontrol.</title>
        <authorList>
            <person name="Calderon C.E."/>
            <person name="Ramos C."/>
            <person name="de Vicente A."/>
            <person name="Cazorla F.M."/>
        </authorList>
    </citation>
    <scope>NUCLEOTIDE SEQUENCE [LARGE SCALE GENOMIC DNA]</scope>
    <source>
        <strain evidence="1 2">PCL1606</strain>
    </source>
</reference>
<accession>A0A0D5Y3C3</accession>
<evidence type="ECO:0008006" key="3">
    <source>
        <dbReference type="Google" id="ProtNLM"/>
    </source>
</evidence>
<dbReference type="InterPro" id="IPR053734">
    <property type="entry name" value="Phage_Head-Tail_Connect_sf"/>
</dbReference>
<gene>
    <name evidence="1" type="ORF">PCL1606_40380</name>
</gene>
<dbReference type="EMBL" id="CP011110">
    <property type="protein sequence ID" value="AKA25487.1"/>
    <property type="molecule type" value="Genomic_DNA"/>
</dbReference>
<organism evidence="1 2">
    <name type="scientific">Pseudomonas chlororaphis</name>
    <dbReference type="NCBI Taxonomy" id="587753"/>
    <lineage>
        <taxon>Bacteria</taxon>
        <taxon>Pseudomonadati</taxon>
        <taxon>Pseudomonadota</taxon>
        <taxon>Gammaproteobacteria</taxon>
        <taxon>Pseudomonadales</taxon>
        <taxon>Pseudomonadaceae</taxon>
        <taxon>Pseudomonas</taxon>
    </lineage>
</organism>
<name>A0A0D5Y3C3_9PSED</name>
<dbReference type="KEGG" id="pcz:PCL1606_40380"/>
<dbReference type="OrthoDB" id="9104313at2"/>
<protein>
    <recommendedName>
        <fullName evidence="3">Phage protein</fullName>
    </recommendedName>
</protein>
<dbReference type="PATRIC" id="fig|587753.10.peg.4032"/>
<dbReference type="AlphaFoldDB" id="A0A0D5Y3C3"/>
<dbReference type="GO" id="GO:0019068">
    <property type="term" value="P:virion assembly"/>
    <property type="evidence" value="ECO:0007669"/>
    <property type="project" value="InterPro"/>
</dbReference>
<proteinExistence type="predicted"/>
<dbReference type="Pfam" id="PF05354">
    <property type="entry name" value="Phage_attach"/>
    <property type="match status" value="1"/>
</dbReference>
<evidence type="ECO:0000313" key="1">
    <source>
        <dbReference type="EMBL" id="AKA25487.1"/>
    </source>
</evidence>
<dbReference type="InterPro" id="IPR008018">
    <property type="entry name" value="Phage_tail_attach_FII"/>
</dbReference>